<evidence type="ECO:0000256" key="1">
    <source>
        <dbReference type="SAM" id="MobiDB-lite"/>
    </source>
</evidence>
<organism evidence="2 5">
    <name type="scientific">Aphanomyces astaci</name>
    <name type="common">Crayfish plague agent</name>
    <dbReference type="NCBI Taxonomy" id="112090"/>
    <lineage>
        <taxon>Eukaryota</taxon>
        <taxon>Sar</taxon>
        <taxon>Stramenopiles</taxon>
        <taxon>Oomycota</taxon>
        <taxon>Saprolegniomycetes</taxon>
        <taxon>Saprolegniales</taxon>
        <taxon>Verrucalvaceae</taxon>
        <taxon>Aphanomyces</taxon>
    </lineage>
</organism>
<dbReference type="Proteomes" id="UP000285430">
    <property type="component" value="Unassembled WGS sequence"/>
</dbReference>
<proteinExistence type="predicted"/>
<accession>A0A3R6ZVQ4</accession>
<dbReference type="Proteomes" id="UP000285712">
    <property type="component" value="Unassembled WGS sequence"/>
</dbReference>
<evidence type="ECO:0000313" key="5">
    <source>
        <dbReference type="Proteomes" id="UP000285712"/>
    </source>
</evidence>
<dbReference type="EMBL" id="QUTG01006236">
    <property type="protein sequence ID" value="RHY84361.1"/>
    <property type="molecule type" value="Genomic_DNA"/>
</dbReference>
<dbReference type="VEuPathDB" id="FungiDB:H257_18918"/>
<sequence>MDSAAVSVEMQLFMAKVEKIMARQVVTMRQAVREEVDAINKHRKGMDDHLQRLLALTQPEDPQSPTVAPASAAPPATGKRRGRPRKVATAASRSPTDATAPRTPSSLESKDVAPAQPAKRRCVTKNATSTPNDHQTIDQLHVMSSSSTPSTGPSAATKSEYSLQSTGGATVDRPADSDTVPPPPQQPPPFTSYRLTENPHKRQIV</sequence>
<feature type="region of interest" description="Disordered" evidence="1">
    <location>
        <begin position="51"/>
        <end position="205"/>
    </location>
</feature>
<feature type="compositionally biased region" description="Polar residues" evidence="1">
    <location>
        <begin position="91"/>
        <end position="107"/>
    </location>
</feature>
<dbReference type="AlphaFoldDB" id="A0A3R6ZVQ4"/>
<comment type="caution">
    <text evidence="2">The sequence shown here is derived from an EMBL/GenBank/DDBJ whole genome shotgun (WGS) entry which is preliminary data.</text>
</comment>
<evidence type="ECO:0000313" key="3">
    <source>
        <dbReference type="EMBL" id="RHZ25880.1"/>
    </source>
</evidence>
<feature type="compositionally biased region" description="Low complexity" evidence="1">
    <location>
        <begin position="144"/>
        <end position="159"/>
    </location>
</feature>
<feature type="compositionally biased region" description="Low complexity" evidence="1">
    <location>
        <begin position="63"/>
        <end position="77"/>
    </location>
</feature>
<evidence type="ECO:0000313" key="4">
    <source>
        <dbReference type="Proteomes" id="UP000285430"/>
    </source>
</evidence>
<gene>
    <name evidence="2" type="ORF">DYB35_010392</name>
    <name evidence="3" type="ORF">DYB37_001374</name>
</gene>
<dbReference type="EMBL" id="QUTH01002463">
    <property type="protein sequence ID" value="RHZ25880.1"/>
    <property type="molecule type" value="Genomic_DNA"/>
</dbReference>
<reference evidence="4 5" key="1">
    <citation type="submission" date="2018-08" db="EMBL/GenBank/DDBJ databases">
        <title>Aphanomyces genome sequencing and annotation.</title>
        <authorList>
            <person name="Minardi D."/>
            <person name="Oidtmann B."/>
            <person name="Van Der Giezen M."/>
            <person name="Studholme D.J."/>
        </authorList>
    </citation>
    <scope>NUCLEOTIDE SEQUENCE [LARGE SCALE GENOMIC DNA]</scope>
    <source>
        <strain evidence="3 4">Da</strain>
        <strain evidence="2 5">Sv</strain>
    </source>
</reference>
<feature type="compositionally biased region" description="Polar residues" evidence="1">
    <location>
        <begin position="125"/>
        <end position="138"/>
    </location>
</feature>
<name>A0A3R6ZVQ4_APHAT</name>
<evidence type="ECO:0000313" key="2">
    <source>
        <dbReference type="EMBL" id="RHY84361.1"/>
    </source>
</evidence>
<feature type="compositionally biased region" description="Pro residues" evidence="1">
    <location>
        <begin position="180"/>
        <end position="190"/>
    </location>
</feature>
<protein>
    <submittedName>
        <fullName evidence="2">Uncharacterized protein</fullName>
    </submittedName>
</protein>